<name>A0A2S1QW60_9FLAO</name>
<feature type="transmembrane region" description="Helical" evidence="1">
    <location>
        <begin position="45"/>
        <end position="62"/>
    </location>
</feature>
<dbReference type="Proteomes" id="UP000244929">
    <property type="component" value="Chromosome"/>
</dbReference>
<organism evidence="2 3">
    <name type="scientific">Flavobacterium album</name>
    <dbReference type="NCBI Taxonomy" id="2175091"/>
    <lineage>
        <taxon>Bacteria</taxon>
        <taxon>Pseudomonadati</taxon>
        <taxon>Bacteroidota</taxon>
        <taxon>Flavobacteriia</taxon>
        <taxon>Flavobacteriales</taxon>
        <taxon>Flavobacteriaceae</taxon>
        <taxon>Flavobacterium</taxon>
    </lineage>
</organism>
<dbReference type="RefSeq" id="WP_108777177.1">
    <property type="nucleotide sequence ID" value="NZ_CP029186.1"/>
</dbReference>
<keyword evidence="3" id="KW-1185">Reference proteome</keyword>
<dbReference type="KEGG" id="falb:HYN59_04765"/>
<feature type="transmembrane region" description="Helical" evidence="1">
    <location>
        <begin position="12"/>
        <end position="33"/>
    </location>
</feature>
<feature type="transmembrane region" description="Helical" evidence="1">
    <location>
        <begin position="74"/>
        <end position="95"/>
    </location>
</feature>
<protein>
    <submittedName>
        <fullName evidence="2">Uncharacterized protein</fullName>
    </submittedName>
</protein>
<dbReference type="EMBL" id="CP029186">
    <property type="protein sequence ID" value="AWH84471.1"/>
    <property type="molecule type" value="Genomic_DNA"/>
</dbReference>
<sequence length="131" mass="15219">MALNQYRLQITALLFGIVFYAVNRLIFLLPDFSIKYTAYHHSLEVLYLFFITCAVILITVLLKVYKHSMDNTGYVFIGATLVQMGLCYLMLKPILEAGEGGRFEKMNFFFIFILFLTIETVLTIRLLNKKQ</sequence>
<gene>
    <name evidence="2" type="ORF">HYN59_04765</name>
</gene>
<evidence type="ECO:0000313" key="3">
    <source>
        <dbReference type="Proteomes" id="UP000244929"/>
    </source>
</evidence>
<proteinExistence type="predicted"/>
<keyword evidence="1" id="KW-0472">Membrane</keyword>
<dbReference type="AlphaFoldDB" id="A0A2S1QW60"/>
<dbReference type="OrthoDB" id="1375605at2"/>
<evidence type="ECO:0000313" key="2">
    <source>
        <dbReference type="EMBL" id="AWH84471.1"/>
    </source>
</evidence>
<evidence type="ECO:0000256" key="1">
    <source>
        <dbReference type="SAM" id="Phobius"/>
    </source>
</evidence>
<keyword evidence="1" id="KW-0812">Transmembrane</keyword>
<reference evidence="2 3" key="1">
    <citation type="submission" date="2018-04" db="EMBL/GenBank/DDBJ databases">
        <title>Genome sequencing of Flavobacterium sp. HYN0059.</title>
        <authorList>
            <person name="Yi H."/>
            <person name="Baek C."/>
        </authorList>
    </citation>
    <scope>NUCLEOTIDE SEQUENCE [LARGE SCALE GENOMIC DNA]</scope>
    <source>
        <strain evidence="2 3">HYN0059</strain>
    </source>
</reference>
<accession>A0A2S1QW60</accession>
<keyword evidence="1" id="KW-1133">Transmembrane helix</keyword>
<feature type="transmembrane region" description="Helical" evidence="1">
    <location>
        <begin position="107"/>
        <end position="127"/>
    </location>
</feature>